<accession>A0A6B1FY87</accession>
<dbReference type="Pfam" id="PF07927">
    <property type="entry name" value="HicA_toxin"/>
    <property type="match status" value="1"/>
</dbReference>
<evidence type="ECO:0000256" key="5">
    <source>
        <dbReference type="ARBA" id="ARBA00022801"/>
    </source>
</evidence>
<dbReference type="EMBL" id="VYDA01000278">
    <property type="protein sequence ID" value="MYH61579.1"/>
    <property type="molecule type" value="Genomic_DNA"/>
</dbReference>
<evidence type="ECO:0000256" key="7">
    <source>
        <dbReference type="ARBA" id="ARBA00023016"/>
    </source>
</evidence>
<name>A0A6B1FY87_9CHLR</name>
<evidence type="ECO:0000313" key="8">
    <source>
        <dbReference type="EMBL" id="MYH61579.1"/>
    </source>
</evidence>
<keyword evidence="2" id="KW-1277">Toxin-antitoxin system</keyword>
<comment type="similarity">
    <text evidence="1">Belongs to the HicA mRNA interferase family.</text>
</comment>
<gene>
    <name evidence="8" type="ORF">F4148_07380</name>
</gene>
<keyword evidence="3" id="KW-0540">Nuclease</keyword>
<organism evidence="8">
    <name type="scientific">Caldilineaceae bacterium SB0675_bin_29</name>
    <dbReference type="NCBI Taxonomy" id="2605266"/>
    <lineage>
        <taxon>Bacteria</taxon>
        <taxon>Bacillati</taxon>
        <taxon>Chloroflexota</taxon>
        <taxon>Caldilineae</taxon>
        <taxon>Caldilineales</taxon>
        <taxon>Caldilineaceae</taxon>
    </lineage>
</organism>
<keyword evidence="5" id="KW-0378">Hydrolase</keyword>
<protein>
    <submittedName>
        <fullName evidence="8">Type II toxin-antitoxin system HicA family toxin</fullName>
    </submittedName>
</protein>
<sequence>MPPRSFRQVRRVLLDNGFEEKRQSGSHVIFSKRERNEAGETVGLDVVVPRHSDIPVGTLRSIIRQSGLPDSLFR</sequence>
<keyword evidence="4" id="KW-0255">Endonuclease</keyword>
<reference evidence="8" key="1">
    <citation type="submission" date="2019-09" db="EMBL/GenBank/DDBJ databases">
        <title>Characterisation of the sponge microbiome using genome-centric metagenomics.</title>
        <authorList>
            <person name="Engelberts J.P."/>
            <person name="Robbins S.J."/>
            <person name="De Goeij J.M."/>
            <person name="Aranda M."/>
            <person name="Bell S.C."/>
            <person name="Webster N.S."/>
        </authorList>
    </citation>
    <scope>NUCLEOTIDE SEQUENCE</scope>
    <source>
        <strain evidence="8">SB0675_bin_29</strain>
    </source>
</reference>
<evidence type="ECO:0000256" key="4">
    <source>
        <dbReference type="ARBA" id="ARBA00022759"/>
    </source>
</evidence>
<evidence type="ECO:0000256" key="6">
    <source>
        <dbReference type="ARBA" id="ARBA00022884"/>
    </source>
</evidence>
<dbReference type="AlphaFoldDB" id="A0A6B1FY87"/>
<evidence type="ECO:0000256" key="1">
    <source>
        <dbReference type="ARBA" id="ARBA00006620"/>
    </source>
</evidence>
<evidence type="ECO:0000256" key="2">
    <source>
        <dbReference type="ARBA" id="ARBA00022649"/>
    </source>
</evidence>
<keyword evidence="6" id="KW-0694">RNA-binding</keyword>
<evidence type="ECO:0000256" key="3">
    <source>
        <dbReference type="ARBA" id="ARBA00022722"/>
    </source>
</evidence>
<dbReference type="InterPro" id="IPR038570">
    <property type="entry name" value="HicA_sf"/>
</dbReference>
<keyword evidence="7" id="KW-0346">Stress response</keyword>
<proteinExistence type="inferred from homology"/>
<comment type="caution">
    <text evidence="8">The sequence shown here is derived from an EMBL/GenBank/DDBJ whole genome shotgun (WGS) entry which is preliminary data.</text>
</comment>
<dbReference type="GO" id="GO:0003729">
    <property type="term" value="F:mRNA binding"/>
    <property type="evidence" value="ECO:0007669"/>
    <property type="project" value="InterPro"/>
</dbReference>
<dbReference type="InterPro" id="IPR012933">
    <property type="entry name" value="HicA_mRNA_interferase"/>
</dbReference>
<dbReference type="GO" id="GO:0016787">
    <property type="term" value="F:hydrolase activity"/>
    <property type="evidence" value="ECO:0007669"/>
    <property type="project" value="UniProtKB-KW"/>
</dbReference>
<dbReference type="SUPFAM" id="SSF54786">
    <property type="entry name" value="YcfA/nrd intein domain"/>
    <property type="match status" value="1"/>
</dbReference>
<dbReference type="GO" id="GO:0004519">
    <property type="term" value="F:endonuclease activity"/>
    <property type="evidence" value="ECO:0007669"/>
    <property type="project" value="UniProtKB-KW"/>
</dbReference>
<dbReference type="Gene3D" id="3.30.920.30">
    <property type="entry name" value="Hypothetical protein"/>
    <property type="match status" value="1"/>
</dbReference>